<dbReference type="InterPro" id="IPR000305">
    <property type="entry name" value="GIY-YIG_endonuc"/>
</dbReference>
<keyword evidence="3" id="KW-0255">Endonuclease</keyword>
<dbReference type="CDD" id="cd10456">
    <property type="entry name" value="GIY-YIG_UPF0213"/>
    <property type="match status" value="1"/>
</dbReference>
<dbReference type="EMBL" id="FPJW01000008">
    <property type="protein sequence ID" value="SFX60112.1"/>
    <property type="molecule type" value="Genomic_DNA"/>
</dbReference>
<dbReference type="Gene3D" id="3.40.1440.10">
    <property type="entry name" value="GIY-YIG endonuclease"/>
    <property type="match status" value="1"/>
</dbReference>
<evidence type="ECO:0000256" key="1">
    <source>
        <dbReference type="ARBA" id="ARBA00007435"/>
    </source>
</evidence>
<dbReference type="InterPro" id="IPR035901">
    <property type="entry name" value="GIY-YIG_endonuc_sf"/>
</dbReference>
<name>A0A1K1YE43_9GAMM</name>
<evidence type="ECO:0000259" key="2">
    <source>
        <dbReference type="PROSITE" id="PS50164"/>
    </source>
</evidence>
<proteinExistence type="inferred from homology"/>
<keyword evidence="4" id="KW-1185">Reference proteome</keyword>
<dbReference type="OrthoDB" id="9797095at2"/>
<evidence type="ECO:0000313" key="4">
    <source>
        <dbReference type="Proteomes" id="UP000182350"/>
    </source>
</evidence>
<comment type="similarity">
    <text evidence="1">Belongs to the UPF0213 family.</text>
</comment>
<gene>
    <name evidence="3" type="ORF">SAMN02745752_02195</name>
</gene>
<keyword evidence="3" id="KW-0378">Hydrolase</keyword>
<feature type="domain" description="GIY-YIG" evidence="2">
    <location>
        <begin position="11"/>
        <end position="90"/>
    </location>
</feature>
<protein>
    <submittedName>
        <fullName evidence="3">Putative endonuclease</fullName>
    </submittedName>
</protein>
<organism evidence="3 4">
    <name type="scientific">Marinospirillum alkaliphilum DSM 21637</name>
    <dbReference type="NCBI Taxonomy" id="1122209"/>
    <lineage>
        <taxon>Bacteria</taxon>
        <taxon>Pseudomonadati</taxon>
        <taxon>Pseudomonadota</taxon>
        <taxon>Gammaproteobacteria</taxon>
        <taxon>Oceanospirillales</taxon>
        <taxon>Oceanospirillaceae</taxon>
        <taxon>Marinospirillum</taxon>
    </lineage>
</organism>
<reference evidence="3 4" key="1">
    <citation type="submission" date="2016-11" db="EMBL/GenBank/DDBJ databases">
        <authorList>
            <person name="Jaros S."/>
            <person name="Januszkiewicz K."/>
            <person name="Wedrychowicz H."/>
        </authorList>
    </citation>
    <scope>NUCLEOTIDE SEQUENCE [LARGE SCALE GENOMIC DNA]</scope>
    <source>
        <strain evidence="3 4">DSM 21637</strain>
    </source>
</reference>
<dbReference type="PANTHER" id="PTHR34477">
    <property type="entry name" value="UPF0213 PROTEIN YHBQ"/>
    <property type="match status" value="1"/>
</dbReference>
<dbReference type="AlphaFoldDB" id="A0A1K1YE43"/>
<dbReference type="STRING" id="1122209.SAMN02745752_02195"/>
<evidence type="ECO:0000313" key="3">
    <source>
        <dbReference type="EMBL" id="SFX60112.1"/>
    </source>
</evidence>
<dbReference type="RefSeq" id="WP_072326506.1">
    <property type="nucleotide sequence ID" value="NZ_FPJW01000008.1"/>
</dbReference>
<accession>A0A1K1YE43</accession>
<dbReference type="InterPro" id="IPR050190">
    <property type="entry name" value="UPF0213_domain"/>
</dbReference>
<dbReference type="SUPFAM" id="SSF82771">
    <property type="entry name" value="GIY-YIG endonuclease"/>
    <property type="match status" value="1"/>
</dbReference>
<dbReference type="Pfam" id="PF01541">
    <property type="entry name" value="GIY-YIG"/>
    <property type="match status" value="1"/>
</dbReference>
<dbReference type="PANTHER" id="PTHR34477:SF1">
    <property type="entry name" value="UPF0213 PROTEIN YHBQ"/>
    <property type="match status" value="1"/>
</dbReference>
<keyword evidence="3" id="KW-0540">Nuclease</keyword>
<dbReference type="PROSITE" id="PS50164">
    <property type="entry name" value="GIY_YIG"/>
    <property type="match status" value="1"/>
</dbReference>
<dbReference type="GO" id="GO:0004519">
    <property type="term" value="F:endonuclease activity"/>
    <property type="evidence" value="ECO:0007669"/>
    <property type="project" value="UniProtKB-KW"/>
</dbReference>
<dbReference type="Proteomes" id="UP000182350">
    <property type="component" value="Unassembled WGS sequence"/>
</dbReference>
<sequence>MQPEAPPVVEAVWYIYMVEQASGKLYTGITLDVARRFAEHQANNQRSAKALRGKGPLKLVFSQPAGNHRQALQLEYQVKKLPRYKKLALITGKTCISSLHIKEHSSKST</sequence>